<proteinExistence type="predicted"/>
<evidence type="ECO:0000256" key="1">
    <source>
        <dbReference type="SAM" id="MobiDB-lite"/>
    </source>
</evidence>
<feature type="region of interest" description="Disordered" evidence="1">
    <location>
        <begin position="23"/>
        <end position="57"/>
    </location>
</feature>
<name>A0ABR0UVJ4_REHGL</name>
<dbReference type="Proteomes" id="UP001318860">
    <property type="component" value="Unassembled WGS sequence"/>
</dbReference>
<dbReference type="PANTHER" id="PTHR33623:SF5">
    <property type="entry name" value="HISTONE-LYSINE N-METHYLTRANSFERASE SETD1B-LIKE PROTEIN"/>
    <property type="match status" value="1"/>
</dbReference>
<sequence>MAHKQLLHELLKEDQEPFHLKSYISDRRSQLKKSSPKPTNLQIKKRKSNISSEIDSTKRGTNLRNHACFFSFQNYSPDVRKSPIIDFHVPSKTADLLVEAAMRIQKRSRPKPVGLGLIGSFLKILKDRSKNKKRAIGGNEFSVLRNCEVKEKETCEGYMEASASTCGNEEIINGDFAVRETRFCSSPVSPFRFSLHKSASSSGRHTPDFCSPAASPSHRVKQEKENSTTGEDSDNALHVVEEEKEQSSPVSVLDPFFEDDGHESVDPEEEDDYDLECSYANVQKLDPMELEKNLLEDSDDEYQIESVESEDDNKPILICVEWGGIQTIDTMVELDLTIGFDGRKNIPERIEETAAELELAIFGVLVEELSDEFVNRDEQLQDMFP</sequence>
<accession>A0ABR0UVJ4</accession>
<reference evidence="2 3" key="1">
    <citation type="journal article" date="2021" name="Comput. Struct. Biotechnol. J.">
        <title>De novo genome assembly of the potent medicinal plant Rehmannia glutinosa using nanopore technology.</title>
        <authorList>
            <person name="Ma L."/>
            <person name="Dong C."/>
            <person name="Song C."/>
            <person name="Wang X."/>
            <person name="Zheng X."/>
            <person name="Niu Y."/>
            <person name="Chen S."/>
            <person name="Feng W."/>
        </authorList>
    </citation>
    <scope>NUCLEOTIDE SEQUENCE [LARGE SCALE GENOMIC DNA]</scope>
    <source>
        <strain evidence="2">DH-2019</strain>
    </source>
</reference>
<dbReference type="PANTHER" id="PTHR33623">
    <property type="entry name" value="OS04G0572500 PROTEIN"/>
    <property type="match status" value="1"/>
</dbReference>
<organism evidence="2 3">
    <name type="scientific">Rehmannia glutinosa</name>
    <name type="common">Chinese foxglove</name>
    <dbReference type="NCBI Taxonomy" id="99300"/>
    <lineage>
        <taxon>Eukaryota</taxon>
        <taxon>Viridiplantae</taxon>
        <taxon>Streptophyta</taxon>
        <taxon>Embryophyta</taxon>
        <taxon>Tracheophyta</taxon>
        <taxon>Spermatophyta</taxon>
        <taxon>Magnoliopsida</taxon>
        <taxon>eudicotyledons</taxon>
        <taxon>Gunneridae</taxon>
        <taxon>Pentapetalae</taxon>
        <taxon>asterids</taxon>
        <taxon>lamiids</taxon>
        <taxon>Lamiales</taxon>
        <taxon>Orobanchaceae</taxon>
        <taxon>Rehmannieae</taxon>
        <taxon>Rehmannia</taxon>
    </lineage>
</organism>
<evidence type="ECO:0000313" key="2">
    <source>
        <dbReference type="EMBL" id="KAK6126314.1"/>
    </source>
</evidence>
<feature type="region of interest" description="Disordered" evidence="1">
    <location>
        <begin position="197"/>
        <end position="273"/>
    </location>
</feature>
<dbReference type="EMBL" id="JABTTQ020002054">
    <property type="protein sequence ID" value="KAK6126314.1"/>
    <property type="molecule type" value="Genomic_DNA"/>
</dbReference>
<gene>
    <name evidence="2" type="ORF">DH2020_039959</name>
</gene>
<feature type="compositionally biased region" description="Acidic residues" evidence="1">
    <location>
        <begin position="256"/>
        <end position="273"/>
    </location>
</feature>
<comment type="caution">
    <text evidence="2">The sequence shown here is derived from an EMBL/GenBank/DDBJ whole genome shotgun (WGS) entry which is preliminary data.</text>
</comment>
<evidence type="ECO:0000313" key="3">
    <source>
        <dbReference type="Proteomes" id="UP001318860"/>
    </source>
</evidence>
<protein>
    <submittedName>
        <fullName evidence="2">Uncharacterized protein</fullName>
    </submittedName>
</protein>
<keyword evidence="3" id="KW-1185">Reference proteome</keyword>